<evidence type="ECO:0000256" key="6">
    <source>
        <dbReference type="SAM" id="MobiDB-lite"/>
    </source>
</evidence>
<evidence type="ECO:0000256" key="3">
    <source>
        <dbReference type="ARBA" id="ARBA00022692"/>
    </source>
</evidence>
<dbReference type="Gene3D" id="1.20.1740.10">
    <property type="entry name" value="Amino acid/polyamine transporter I"/>
    <property type="match status" value="1"/>
</dbReference>
<dbReference type="Proteomes" id="UP000294744">
    <property type="component" value="Unassembled WGS sequence"/>
</dbReference>
<dbReference type="InterPro" id="IPR050367">
    <property type="entry name" value="APC_superfamily"/>
</dbReference>
<keyword evidence="4 7" id="KW-1133">Transmembrane helix</keyword>
<name>A0A4R4UWA6_9PSEU</name>
<feature type="transmembrane region" description="Helical" evidence="7">
    <location>
        <begin position="249"/>
        <end position="269"/>
    </location>
</feature>
<organism evidence="8 9">
    <name type="scientific">Saccharopolyspora aridisoli</name>
    <dbReference type="NCBI Taxonomy" id="2530385"/>
    <lineage>
        <taxon>Bacteria</taxon>
        <taxon>Bacillati</taxon>
        <taxon>Actinomycetota</taxon>
        <taxon>Actinomycetes</taxon>
        <taxon>Pseudonocardiales</taxon>
        <taxon>Pseudonocardiaceae</taxon>
        <taxon>Saccharopolyspora</taxon>
    </lineage>
</organism>
<dbReference type="OrthoDB" id="3790922at2"/>
<accession>A0A4R4UWA6</accession>
<evidence type="ECO:0000256" key="1">
    <source>
        <dbReference type="ARBA" id="ARBA00004651"/>
    </source>
</evidence>
<keyword evidence="2" id="KW-1003">Cell membrane</keyword>
<dbReference type="PANTHER" id="PTHR42770">
    <property type="entry name" value="AMINO ACID TRANSPORTER-RELATED"/>
    <property type="match status" value="1"/>
</dbReference>
<evidence type="ECO:0000256" key="5">
    <source>
        <dbReference type="ARBA" id="ARBA00023136"/>
    </source>
</evidence>
<dbReference type="GO" id="GO:0022857">
    <property type="term" value="F:transmembrane transporter activity"/>
    <property type="evidence" value="ECO:0007669"/>
    <property type="project" value="InterPro"/>
</dbReference>
<evidence type="ECO:0000256" key="4">
    <source>
        <dbReference type="ARBA" id="ARBA00022989"/>
    </source>
</evidence>
<feature type="transmembrane region" description="Helical" evidence="7">
    <location>
        <begin position="414"/>
        <end position="434"/>
    </location>
</feature>
<sequence length="485" mass="49292">MKDGNHTGFAGRPVLRPESPVAGLDRRNLGPLQVFAQSISGAAPSAAMAATPAIAATTAGPGVFWSFLVATALAALIGSCVGQFTRRMAAAGSLYSLTAKGLGPLAAFASGWALLVGYGLLTMAALVGSGTYLTDLLAHAGLAGGNATVAAFVSILGAVATLCTVRGIRLSAQVVLITEAVSIGLMLLVSGVLIVGLGPPATAPFVGFPGGFGGIAAGVLPALGGFIGFEAAASLGVEARRPFQSVPRAVQWTAALCGGLLLIAAYTQVAGLNHLPGRLAGQPQPWNALAAIQHLSWLPYVLDVGVATSFFACAMAAATSLARVLFSMGRERIAPAAFGAAHARHHTPHVAIVTAFAVTTSVPIVALAAGVAAPLLLISLLNVAVFGYLLAYLLVCLAAPVFLHRIGELTPTPVLITIVVAPPLLIVLAVFTLASSGAPYPWVFAVLAAAGLTWLLWLRAHRPEELRGLGVYDETSAADLFTGRE</sequence>
<feature type="transmembrane region" description="Helical" evidence="7">
    <location>
        <begin position="347"/>
        <end position="369"/>
    </location>
</feature>
<keyword evidence="3 7" id="KW-0812">Transmembrane</keyword>
<dbReference type="PIRSF" id="PIRSF006060">
    <property type="entry name" value="AA_transporter"/>
    <property type="match status" value="1"/>
</dbReference>
<reference evidence="8 9" key="1">
    <citation type="submission" date="2019-03" db="EMBL/GenBank/DDBJ databases">
        <title>Draft genome sequences of novel Actinobacteria.</title>
        <authorList>
            <person name="Sahin N."/>
            <person name="Ay H."/>
            <person name="Saygin H."/>
        </authorList>
    </citation>
    <scope>NUCLEOTIDE SEQUENCE [LARGE SCALE GENOMIC DNA]</scope>
    <source>
        <strain evidence="8 9">16K404</strain>
    </source>
</reference>
<feature type="transmembrane region" description="Helical" evidence="7">
    <location>
        <begin position="375"/>
        <end position="402"/>
    </location>
</feature>
<comment type="caution">
    <text evidence="8">The sequence shown here is derived from an EMBL/GenBank/DDBJ whole genome shotgun (WGS) entry which is preliminary data.</text>
</comment>
<feature type="transmembrane region" description="Helical" evidence="7">
    <location>
        <begin position="140"/>
        <end position="162"/>
    </location>
</feature>
<feature type="transmembrane region" description="Helical" evidence="7">
    <location>
        <begin position="304"/>
        <end position="326"/>
    </location>
</feature>
<gene>
    <name evidence="8" type="ORF">E1161_10870</name>
</gene>
<dbReference type="PANTHER" id="PTHR42770:SF7">
    <property type="entry name" value="MEMBRANE PROTEIN"/>
    <property type="match status" value="1"/>
</dbReference>
<protein>
    <submittedName>
        <fullName evidence="8">APC family permease</fullName>
    </submittedName>
</protein>
<proteinExistence type="predicted"/>
<comment type="subcellular location">
    <subcellularLocation>
        <location evidence="1">Cell membrane</location>
        <topology evidence="1">Multi-pass membrane protein</topology>
    </subcellularLocation>
</comment>
<dbReference type="GO" id="GO:0005886">
    <property type="term" value="C:plasma membrane"/>
    <property type="evidence" value="ECO:0007669"/>
    <property type="project" value="UniProtKB-SubCell"/>
</dbReference>
<feature type="region of interest" description="Disordered" evidence="6">
    <location>
        <begin position="1"/>
        <end position="20"/>
    </location>
</feature>
<feature type="transmembrane region" description="Helical" evidence="7">
    <location>
        <begin position="440"/>
        <end position="458"/>
    </location>
</feature>
<dbReference type="RefSeq" id="WP_132622234.1">
    <property type="nucleotide sequence ID" value="NZ_SMKV01000010.1"/>
</dbReference>
<feature type="transmembrane region" description="Helical" evidence="7">
    <location>
        <begin position="174"/>
        <end position="195"/>
    </location>
</feature>
<feature type="transmembrane region" description="Helical" evidence="7">
    <location>
        <begin position="215"/>
        <end position="237"/>
    </location>
</feature>
<dbReference type="Pfam" id="PF13520">
    <property type="entry name" value="AA_permease_2"/>
    <property type="match status" value="1"/>
</dbReference>
<evidence type="ECO:0000313" key="9">
    <source>
        <dbReference type="Proteomes" id="UP000294744"/>
    </source>
</evidence>
<dbReference type="AlphaFoldDB" id="A0A4R4UWA6"/>
<feature type="transmembrane region" description="Helical" evidence="7">
    <location>
        <begin position="105"/>
        <end position="128"/>
    </location>
</feature>
<evidence type="ECO:0000256" key="2">
    <source>
        <dbReference type="ARBA" id="ARBA00022475"/>
    </source>
</evidence>
<keyword evidence="9" id="KW-1185">Reference proteome</keyword>
<keyword evidence="5 7" id="KW-0472">Membrane</keyword>
<feature type="transmembrane region" description="Helical" evidence="7">
    <location>
        <begin position="63"/>
        <end position="84"/>
    </location>
</feature>
<dbReference type="EMBL" id="SMKV01000010">
    <property type="protein sequence ID" value="TDC93504.1"/>
    <property type="molecule type" value="Genomic_DNA"/>
</dbReference>
<evidence type="ECO:0000256" key="7">
    <source>
        <dbReference type="SAM" id="Phobius"/>
    </source>
</evidence>
<dbReference type="InterPro" id="IPR002293">
    <property type="entry name" value="AA/rel_permease1"/>
</dbReference>
<evidence type="ECO:0000313" key="8">
    <source>
        <dbReference type="EMBL" id="TDC93504.1"/>
    </source>
</evidence>